<reference evidence="2 3" key="1">
    <citation type="journal article" date="2021" name="Nat. Plants">
        <title>The Taxus genome provides insights into paclitaxel biosynthesis.</title>
        <authorList>
            <person name="Xiong X."/>
            <person name="Gou J."/>
            <person name="Liao Q."/>
            <person name="Li Y."/>
            <person name="Zhou Q."/>
            <person name="Bi G."/>
            <person name="Li C."/>
            <person name="Du R."/>
            <person name="Wang X."/>
            <person name="Sun T."/>
            <person name="Guo L."/>
            <person name="Liang H."/>
            <person name="Lu P."/>
            <person name="Wu Y."/>
            <person name="Zhang Z."/>
            <person name="Ro D.K."/>
            <person name="Shang Y."/>
            <person name="Huang S."/>
            <person name="Yan J."/>
        </authorList>
    </citation>
    <scope>NUCLEOTIDE SEQUENCE [LARGE SCALE GENOMIC DNA]</scope>
    <source>
        <strain evidence="2">Ta-2019</strain>
    </source>
</reference>
<feature type="non-terminal residue" evidence="2">
    <location>
        <position position="57"/>
    </location>
</feature>
<feature type="region of interest" description="Disordered" evidence="1">
    <location>
        <begin position="21"/>
        <end position="57"/>
    </location>
</feature>
<evidence type="ECO:0000313" key="3">
    <source>
        <dbReference type="Proteomes" id="UP000824469"/>
    </source>
</evidence>
<sequence>LVDHGEGTGYRFVGPVGHYTDIDSGPSGPGTGAGAGVDGTTTGARTGSHYSGRSGVG</sequence>
<name>A0AA38FMQ8_TAXCH</name>
<feature type="compositionally biased region" description="Gly residues" evidence="1">
    <location>
        <begin position="27"/>
        <end position="37"/>
    </location>
</feature>
<organism evidence="2 3">
    <name type="scientific">Taxus chinensis</name>
    <name type="common">Chinese yew</name>
    <name type="synonym">Taxus wallichiana var. chinensis</name>
    <dbReference type="NCBI Taxonomy" id="29808"/>
    <lineage>
        <taxon>Eukaryota</taxon>
        <taxon>Viridiplantae</taxon>
        <taxon>Streptophyta</taxon>
        <taxon>Embryophyta</taxon>
        <taxon>Tracheophyta</taxon>
        <taxon>Spermatophyta</taxon>
        <taxon>Pinopsida</taxon>
        <taxon>Pinidae</taxon>
        <taxon>Conifers II</taxon>
        <taxon>Cupressales</taxon>
        <taxon>Taxaceae</taxon>
        <taxon>Taxus</taxon>
    </lineage>
</organism>
<feature type="compositionally biased region" description="Low complexity" evidence="1">
    <location>
        <begin position="38"/>
        <end position="47"/>
    </location>
</feature>
<dbReference type="Proteomes" id="UP000824469">
    <property type="component" value="Unassembled WGS sequence"/>
</dbReference>
<feature type="non-terminal residue" evidence="2">
    <location>
        <position position="1"/>
    </location>
</feature>
<proteinExistence type="predicted"/>
<evidence type="ECO:0000256" key="1">
    <source>
        <dbReference type="SAM" id="MobiDB-lite"/>
    </source>
</evidence>
<gene>
    <name evidence="2" type="ORF">KI387_011183</name>
</gene>
<comment type="caution">
    <text evidence="2">The sequence shown here is derived from an EMBL/GenBank/DDBJ whole genome shotgun (WGS) entry which is preliminary data.</text>
</comment>
<accession>A0AA38FMQ8</accession>
<protein>
    <submittedName>
        <fullName evidence="2">Uncharacterized protein</fullName>
    </submittedName>
</protein>
<dbReference type="AlphaFoldDB" id="A0AA38FMQ8"/>
<dbReference type="EMBL" id="JAHRHJ020000008">
    <property type="protein sequence ID" value="KAH9306779.1"/>
    <property type="molecule type" value="Genomic_DNA"/>
</dbReference>
<keyword evidence="3" id="KW-1185">Reference proteome</keyword>
<evidence type="ECO:0000313" key="2">
    <source>
        <dbReference type="EMBL" id="KAH9306779.1"/>
    </source>
</evidence>